<sequence length="56" mass="6765">MTGLMFISELLALAWFGGAFNEQPMYCFFTQPSWWRKKKKSREYTQHKKQTDNIMI</sequence>
<dbReference type="Proteomes" id="UP000058114">
    <property type="component" value="Chromosome"/>
</dbReference>
<evidence type="ECO:0000313" key="2">
    <source>
        <dbReference type="Proteomes" id="UP000058114"/>
    </source>
</evidence>
<evidence type="ECO:0000313" key="1">
    <source>
        <dbReference type="EMBL" id="ALP40403.1"/>
    </source>
</evidence>
<gene>
    <name evidence="1" type="ORF">WL1483_984</name>
</gene>
<dbReference type="PATRIC" id="fig|652.5.peg.3165"/>
<protein>
    <submittedName>
        <fullName evidence="1">Uncharacterized protein</fullName>
    </submittedName>
</protein>
<reference evidence="2" key="1">
    <citation type="submission" date="2015-10" db="EMBL/GenBank/DDBJ databases">
        <title>Complete Genome Sequence of Aeromonas schubertii strain WL1483.</title>
        <authorList>
            <person name="Liu L."/>
        </authorList>
    </citation>
    <scope>NUCLEOTIDE SEQUENCE [LARGE SCALE GENOMIC DNA]</scope>
    <source>
        <strain evidence="2">WL1483</strain>
    </source>
</reference>
<reference evidence="1 2" key="2">
    <citation type="journal article" date="2016" name="Genome Announc.">
        <title>Complete Genome Sequence of the Highly Virulent Aeromonas schubertii Strain WL1483, Isolated from Diseased Snakehead Fish (Channa argus) in China.</title>
        <authorList>
            <person name="Liu L."/>
            <person name="Li N."/>
            <person name="Zhang D."/>
            <person name="Fu X."/>
            <person name="Shi C."/>
            <person name="Lin Q."/>
            <person name="Hao G."/>
        </authorList>
    </citation>
    <scope>NUCLEOTIDE SEQUENCE [LARGE SCALE GENOMIC DNA]</scope>
    <source>
        <strain evidence="1 2">WL1483</strain>
    </source>
</reference>
<dbReference type="AlphaFoldDB" id="A0A0S2SFC9"/>
<proteinExistence type="predicted"/>
<dbReference type="KEGG" id="asr:WL1483_984"/>
<dbReference type="EMBL" id="CP013067">
    <property type="protein sequence ID" value="ALP40403.1"/>
    <property type="molecule type" value="Genomic_DNA"/>
</dbReference>
<organism evidence="1 2">
    <name type="scientific">Aeromonas schubertii</name>
    <dbReference type="NCBI Taxonomy" id="652"/>
    <lineage>
        <taxon>Bacteria</taxon>
        <taxon>Pseudomonadati</taxon>
        <taxon>Pseudomonadota</taxon>
        <taxon>Gammaproteobacteria</taxon>
        <taxon>Aeromonadales</taxon>
        <taxon>Aeromonadaceae</taxon>
        <taxon>Aeromonas</taxon>
    </lineage>
</organism>
<name>A0A0S2SFC9_9GAMM</name>
<accession>A0A0S2SFC9</accession>